<dbReference type="Proteomes" id="UP000050783">
    <property type="component" value="Unassembled WGS sequence"/>
</dbReference>
<dbReference type="OrthoDB" id="9182727at2"/>
<gene>
    <name evidence="1" type="ORF">RUA4292_00636</name>
</gene>
<dbReference type="GeneID" id="55491929"/>
<sequence length="175" mass="20258">MNMPEEIRRAIKEALWAKLDDLSWLTMSDADHSNYYEQWTRAPEIGGKLGHFMDPRAVRVYIKDTLIKDYARERLLESADQVLRALDIPPELMIVRKYIKPHGLLLNDGRVVCWGNSRDWKHLLMAAFERQRASSRAKACSVVVIENGKTVDLDTRELVRDAAARLGVDPIVWWE</sequence>
<evidence type="ECO:0000313" key="2">
    <source>
        <dbReference type="Proteomes" id="UP000050783"/>
    </source>
</evidence>
<proteinExistence type="predicted"/>
<dbReference type="EMBL" id="CYPU01000011">
    <property type="protein sequence ID" value="CUH46470.1"/>
    <property type="molecule type" value="Genomic_DNA"/>
</dbReference>
<protein>
    <submittedName>
        <fullName evidence="1">Uncharacterized protein</fullName>
    </submittedName>
</protein>
<name>A0A0P1EAP8_9RHOB</name>
<evidence type="ECO:0000313" key="1">
    <source>
        <dbReference type="EMBL" id="CUH46470.1"/>
    </source>
</evidence>
<organism evidence="1 2">
    <name type="scientific">Ruegeria atlantica</name>
    <dbReference type="NCBI Taxonomy" id="81569"/>
    <lineage>
        <taxon>Bacteria</taxon>
        <taxon>Pseudomonadati</taxon>
        <taxon>Pseudomonadota</taxon>
        <taxon>Alphaproteobacteria</taxon>
        <taxon>Rhodobacterales</taxon>
        <taxon>Roseobacteraceae</taxon>
        <taxon>Ruegeria</taxon>
    </lineage>
</organism>
<dbReference type="AlphaFoldDB" id="A0A0P1EAP8"/>
<accession>A0A0P1EAP8</accession>
<dbReference type="RefSeq" id="WP_058276261.1">
    <property type="nucleotide sequence ID" value="NZ_CYPU01000011.1"/>
</dbReference>
<reference evidence="1 2" key="1">
    <citation type="submission" date="2015-09" db="EMBL/GenBank/DDBJ databases">
        <authorList>
            <consortium name="Swine Surveillance"/>
        </authorList>
    </citation>
    <scope>NUCLEOTIDE SEQUENCE [LARGE SCALE GENOMIC DNA]</scope>
    <source>
        <strain evidence="1 2">CECT 4292</strain>
    </source>
</reference>